<dbReference type="EMBL" id="FNDT01000010">
    <property type="protein sequence ID" value="SDI39933.1"/>
    <property type="molecule type" value="Genomic_DNA"/>
</dbReference>
<accession>A0A1G8K969</accession>
<dbReference type="SUPFAM" id="SSF48208">
    <property type="entry name" value="Six-hairpin glycosidases"/>
    <property type="match status" value="1"/>
</dbReference>
<dbReference type="AlphaFoldDB" id="A0A1G8K969"/>
<sequence>MAGEDTTSAELSAPPLKPLSREKLIANLGGLENSLISGTEGLGIKRWFWGEGVCLLALGRGAVARGTETPELITSFTSSFIDSPPVLEHVNNLAPGAAIAELHRRAPSPATEELLEACVRWYKVAPEATRAPNGALEHWPGGVWADTVYMAGEFLLRAGITLERPELVQESVNQWIAHAELLQDDATGLFVHGTHGGARIDNFWGRANAWTSLAAADLLALAPAADGIAEVRERLQQQLNALAALQPEHGVWDVLVDGQLEVRGVLETSAAAGIGAAMLRTDALLQGTSQGQSSSTLRQAGERAIRGALAYVEDGVLTRVSAGTVLQLIPFGYSVIRDDRIQPWGQGLALEAIAAWRETTKNTNP</sequence>
<name>A0A1G8K969_9MICC</name>
<dbReference type="Pfam" id="PF07470">
    <property type="entry name" value="Glyco_hydro_88"/>
    <property type="match status" value="1"/>
</dbReference>
<evidence type="ECO:0000313" key="2">
    <source>
        <dbReference type="EMBL" id="SDI39933.1"/>
    </source>
</evidence>
<evidence type="ECO:0000256" key="1">
    <source>
        <dbReference type="ARBA" id="ARBA00022801"/>
    </source>
</evidence>
<dbReference type="PANTHER" id="PTHR33886:SF8">
    <property type="entry name" value="UNSATURATED RHAMNOGALACTURONAN HYDROLASE (EUROFUNG)"/>
    <property type="match status" value="1"/>
</dbReference>
<organism evidence="2 3">
    <name type="scientific">Arthrobacter subterraneus</name>
    <dbReference type="NCBI Taxonomy" id="335973"/>
    <lineage>
        <taxon>Bacteria</taxon>
        <taxon>Bacillati</taxon>
        <taxon>Actinomycetota</taxon>
        <taxon>Actinomycetes</taxon>
        <taxon>Micrococcales</taxon>
        <taxon>Micrococcaceae</taxon>
        <taxon>Arthrobacter</taxon>
    </lineage>
</organism>
<dbReference type="InterPro" id="IPR010905">
    <property type="entry name" value="Glyco_hydro_88"/>
</dbReference>
<keyword evidence="1 2" id="KW-0378">Hydrolase</keyword>
<dbReference type="STRING" id="335973.SAMN04488693_110119"/>
<dbReference type="Proteomes" id="UP000199258">
    <property type="component" value="Unassembled WGS sequence"/>
</dbReference>
<gene>
    <name evidence="2" type="ORF">SAMN04488693_110119</name>
</gene>
<dbReference type="GO" id="GO:0016787">
    <property type="term" value="F:hydrolase activity"/>
    <property type="evidence" value="ECO:0007669"/>
    <property type="project" value="UniProtKB-KW"/>
</dbReference>
<dbReference type="Gene3D" id="1.50.10.10">
    <property type="match status" value="1"/>
</dbReference>
<protein>
    <submittedName>
        <fullName evidence="2">Unsaturated rhamnogalacturonyl hydrolase</fullName>
    </submittedName>
</protein>
<reference evidence="2 3" key="1">
    <citation type="submission" date="2016-10" db="EMBL/GenBank/DDBJ databases">
        <authorList>
            <person name="de Groot N.N."/>
        </authorList>
    </citation>
    <scope>NUCLEOTIDE SEQUENCE [LARGE SCALE GENOMIC DNA]</scope>
    <source>
        <strain evidence="2 3">NP_1H</strain>
    </source>
</reference>
<dbReference type="InterPro" id="IPR012341">
    <property type="entry name" value="6hp_glycosidase-like_sf"/>
</dbReference>
<dbReference type="PANTHER" id="PTHR33886">
    <property type="entry name" value="UNSATURATED RHAMNOGALACTURONAN HYDROLASE (EUROFUNG)"/>
    <property type="match status" value="1"/>
</dbReference>
<dbReference type="GO" id="GO:0005975">
    <property type="term" value="P:carbohydrate metabolic process"/>
    <property type="evidence" value="ECO:0007669"/>
    <property type="project" value="InterPro"/>
</dbReference>
<dbReference type="RefSeq" id="WP_090586979.1">
    <property type="nucleotide sequence ID" value="NZ_FNDT01000010.1"/>
</dbReference>
<proteinExistence type="predicted"/>
<dbReference type="InterPro" id="IPR008928">
    <property type="entry name" value="6-hairpin_glycosidase_sf"/>
</dbReference>
<dbReference type="OrthoDB" id="9812931at2"/>
<dbReference type="InterPro" id="IPR052043">
    <property type="entry name" value="PolySaccharide_Degr_Enz"/>
</dbReference>
<evidence type="ECO:0000313" key="3">
    <source>
        <dbReference type="Proteomes" id="UP000199258"/>
    </source>
</evidence>
<keyword evidence="3" id="KW-1185">Reference proteome</keyword>